<dbReference type="Proteomes" id="UP000218209">
    <property type="component" value="Unassembled WGS sequence"/>
</dbReference>
<dbReference type="InterPro" id="IPR036865">
    <property type="entry name" value="CRAL-TRIO_dom_sf"/>
</dbReference>
<evidence type="ECO:0000313" key="3">
    <source>
        <dbReference type="EMBL" id="OSX70250.1"/>
    </source>
</evidence>
<dbReference type="OrthoDB" id="75724at2759"/>
<gene>
    <name evidence="3" type="ORF">BU14_0832s0004</name>
</gene>
<dbReference type="AlphaFoldDB" id="A0A1X6NNZ0"/>
<dbReference type="InterPro" id="IPR036273">
    <property type="entry name" value="CRAL/TRIO_N_dom_sf"/>
</dbReference>
<feature type="region of interest" description="Disordered" evidence="1">
    <location>
        <begin position="1"/>
        <end position="25"/>
    </location>
</feature>
<protein>
    <recommendedName>
        <fullName evidence="2">CRAL-TRIO domain-containing protein</fullName>
    </recommendedName>
</protein>
<dbReference type="InterPro" id="IPR052578">
    <property type="entry name" value="PI_Transfer_CRAL-TRIO"/>
</dbReference>
<organism evidence="3 4">
    <name type="scientific">Porphyra umbilicalis</name>
    <name type="common">Purple laver</name>
    <name type="synonym">Red alga</name>
    <dbReference type="NCBI Taxonomy" id="2786"/>
    <lineage>
        <taxon>Eukaryota</taxon>
        <taxon>Rhodophyta</taxon>
        <taxon>Bangiophyceae</taxon>
        <taxon>Bangiales</taxon>
        <taxon>Bangiaceae</taxon>
        <taxon>Porphyra</taxon>
    </lineage>
</organism>
<sequence>MVSDAGAAPPADGSVGPPAARDAAKTEQFGALRRQLDAEFPRVAGTPSAWLDDACLWRHLRARDYNVSSAAAQVRETFSWRQSFGVDPLMAATAAAAPAVSAAAAAPPPGAVNDGVRLVHEESATGKQYVHGVCAAGRPVLYMCPGQQNSSSTRGNLLQLVYSLERGVAAMPPGVEKLTLLIDFRGYSWRVAPSFATQRATLTILQHHYPERLGLAVLWGAPKLFHLAYKAIKPFIDPVTAAKIVFLYPSVAADAARMGELFAADELLAPYGGAPRGCIQTRSILGWRGGGGVAAAHAVRRGRGRASSEEKRGEMGKRLRVFIRRGGGHDALEGRSTDGMKLVRERSEQSACTSFLWEGHVVLGVWVPHSMY</sequence>
<dbReference type="CDD" id="cd00170">
    <property type="entry name" value="SEC14"/>
    <property type="match status" value="1"/>
</dbReference>
<dbReference type="Gene3D" id="3.40.525.10">
    <property type="entry name" value="CRAL-TRIO lipid binding domain"/>
    <property type="match status" value="1"/>
</dbReference>
<keyword evidence="4" id="KW-1185">Reference proteome</keyword>
<dbReference type="EMBL" id="KV919286">
    <property type="protein sequence ID" value="OSX70250.1"/>
    <property type="molecule type" value="Genomic_DNA"/>
</dbReference>
<accession>A0A1X6NNZ0</accession>
<proteinExistence type="predicted"/>
<evidence type="ECO:0000259" key="2">
    <source>
        <dbReference type="PROSITE" id="PS50191"/>
    </source>
</evidence>
<dbReference type="PANTHER" id="PTHR45824:SF6">
    <property type="entry name" value="F16L1.9 PROTEIN"/>
    <property type="match status" value="1"/>
</dbReference>
<dbReference type="PANTHER" id="PTHR45824">
    <property type="entry name" value="GH16843P"/>
    <property type="match status" value="1"/>
</dbReference>
<evidence type="ECO:0000256" key="1">
    <source>
        <dbReference type="SAM" id="MobiDB-lite"/>
    </source>
</evidence>
<dbReference type="PROSITE" id="PS50191">
    <property type="entry name" value="CRAL_TRIO"/>
    <property type="match status" value="1"/>
</dbReference>
<dbReference type="GO" id="GO:0008526">
    <property type="term" value="F:phosphatidylinositol transfer activity"/>
    <property type="evidence" value="ECO:0007669"/>
    <property type="project" value="TreeGrafter"/>
</dbReference>
<dbReference type="InterPro" id="IPR001251">
    <property type="entry name" value="CRAL-TRIO_dom"/>
</dbReference>
<name>A0A1X6NNZ0_PORUM</name>
<dbReference type="SUPFAM" id="SSF52087">
    <property type="entry name" value="CRAL/TRIO domain"/>
    <property type="match status" value="1"/>
</dbReference>
<feature type="domain" description="CRAL-TRIO" evidence="2">
    <location>
        <begin position="118"/>
        <end position="279"/>
    </location>
</feature>
<reference evidence="3 4" key="1">
    <citation type="submission" date="2017-03" db="EMBL/GenBank/DDBJ databases">
        <title>WGS assembly of Porphyra umbilicalis.</title>
        <authorList>
            <person name="Brawley S.H."/>
            <person name="Blouin N.A."/>
            <person name="Ficko-Blean E."/>
            <person name="Wheeler G.L."/>
            <person name="Lohr M."/>
            <person name="Goodson H.V."/>
            <person name="Jenkins J.W."/>
            <person name="Blaby-Haas C.E."/>
            <person name="Helliwell K.E."/>
            <person name="Chan C."/>
            <person name="Marriage T."/>
            <person name="Bhattacharya D."/>
            <person name="Klein A.S."/>
            <person name="Badis Y."/>
            <person name="Brodie J."/>
            <person name="Cao Y."/>
            <person name="Collen J."/>
            <person name="Dittami S.M."/>
            <person name="Gachon C.M."/>
            <person name="Green B.R."/>
            <person name="Karpowicz S."/>
            <person name="Kim J.W."/>
            <person name="Kudahl U."/>
            <person name="Lin S."/>
            <person name="Michel G."/>
            <person name="Mittag M."/>
            <person name="Olson B.J."/>
            <person name="Pangilinan J."/>
            <person name="Peng Y."/>
            <person name="Qiu H."/>
            <person name="Shu S."/>
            <person name="Singer J.T."/>
            <person name="Smith A.G."/>
            <person name="Sprecher B.N."/>
            <person name="Wagner V."/>
            <person name="Wang W."/>
            <person name="Wang Z.-Y."/>
            <person name="Yan J."/>
            <person name="Yarish C."/>
            <person name="Zoeuner-Riek S."/>
            <person name="Zhuang Y."/>
            <person name="Zou Y."/>
            <person name="Lindquist E.A."/>
            <person name="Grimwood J."/>
            <person name="Barry K."/>
            <person name="Rokhsar D.S."/>
            <person name="Schmutz J."/>
            <person name="Stiller J.W."/>
            <person name="Grossman A.R."/>
            <person name="Prochnik S.E."/>
        </authorList>
    </citation>
    <scope>NUCLEOTIDE SEQUENCE [LARGE SCALE GENOMIC DNA]</scope>
    <source>
        <strain evidence="3">4086291</strain>
    </source>
</reference>
<evidence type="ECO:0000313" key="4">
    <source>
        <dbReference type="Proteomes" id="UP000218209"/>
    </source>
</evidence>
<dbReference type="SMART" id="SM00516">
    <property type="entry name" value="SEC14"/>
    <property type="match status" value="1"/>
</dbReference>
<dbReference type="SUPFAM" id="SSF46938">
    <property type="entry name" value="CRAL/TRIO N-terminal domain"/>
    <property type="match status" value="1"/>
</dbReference>
<dbReference type="Pfam" id="PF00650">
    <property type="entry name" value="CRAL_TRIO"/>
    <property type="match status" value="1"/>
</dbReference>